<keyword evidence="8" id="KW-0175">Coiled coil</keyword>
<reference evidence="12" key="1">
    <citation type="submission" date="2022-01" db="EMBL/GenBank/DDBJ databases">
        <title>Genome Sequence Resource for Two Populations of Ditylenchus destructor, the Migratory Endoparasitic Phytonematode.</title>
        <authorList>
            <person name="Zhang H."/>
            <person name="Lin R."/>
            <person name="Xie B."/>
        </authorList>
    </citation>
    <scope>NUCLEOTIDE SEQUENCE</scope>
    <source>
        <strain evidence="12">BazhouSP</strain>
    </source>
</reference>
<feature type="compositionally biased region" description="Low complexity" evidence="9">
    <location>
        <begin position="144"/>
        <end position="157"/>
    </location>
</feature>
<name>A0AAD4N3I3_9BILA</name>
<feature type="compositionally biased region" description="Acidic residues" evidence="9">
    <location>
        <begin position="902"/>
        <end position="911"/>
    </location>
</feature>
<keyword evidence="4 6" id="KW-0694">RNA-binding</keyword>
<feature type="domain" description="RRM" evidence="10">
    <location>
        <begin position="490"/>
        <end position="564"/>
    </location>
</feature>
<dbReference type="AlphaFoldDB" id="A0AAD4N3I3"/>
<evidence type="ECO:0000256" key="3">
    <source>
        <dbReference type="ARBA" id="ARBA00022833"/>
    </source>
</evidence>
<protein>
    <submittedName>
        <fullName evidence="12">PWI domain-containing protein</fullName>
    </submittedName>
</protein>
<dbReference type="PROSITE" id="PS50102">
    <property type="entry name" value="RRM"/>
    <property type="match status" value="1"/>
</dbReference>
<feature type="compositionally biased region" description="Basic and acidic residues" evidence="9">
    <location>
        <begin position="114"/>
        <end position="143"/>
    </location>
</feature>
<evidence type="ECO:0000259" key="10">
    <source>
        <dbReference type="PROSITE" id="PS50102"/>
    </source>
</evidence>
<dbReference type="InterPro" id="IPR045137">
    <property type="entry name" value="RBM26/27"/>
</dbReference>
<dbReference type="GO" id="GO:0005634">
    <property type="term" value="C:nucleus"/>
    <property type="evidence" value="ECO:0007669"/>
    <property type="project" value="TreeGrafter"/>
</dbReference>
<evidence type="ECO:0000256" key="6">
    <source>
        <dbReference type="PROSITE-ProRule" id="PRU00176"/>
    </source>
</evidence>
<proteinExistence type="predicted"/>
<feature type="compositionally biased region" description="Polar residues" evidence="9">
    <location>
        <begin position="755"/>
        <end position="776"/>
    </location>
</feature>
<dbReference type="Pfam" id="PF00642">
    <property type="entry name" value="zf-CCCH"/>
    <property type="match status" value="1"/>
</dbReference>
<dbReference type="Proteomes" id="UP001201812">
    <property type="component" value="Unassembled WGS sequence"/>
</dbReference>
<evidence type="ECO:0000256" key="7">
    <source>
        <dbReference type="PROSITE-ProRule" id="PRU00723"/>
    </source>
</evidence>
<organism evidence="12 13">
    <name type="scientific">Ditylenchus destructor</name>
    <dbReference type="NCBI Taxonomy" id="166010"/>
    <lineage>
        <taxon>Eukaryota</taxon>
        <taxon>Metazoa</taxon>
        <taxon>Ecdysozoa</taxon>
        <taxon>Nematoda</taxon>
        <taxon>Chromadorea</taxon>
        <taxon>Rhabditida</taxon>
        <taxon>Tylenchina</taxon>
        <taxon>Tylenchomorpha</taxon>
        <taxon>Sphaerularioidea</taxon>
        <taxon>Anguinidae</taxon>
        <taxon>Anguininae</taxon>
        <taxon>Ditylenchus</taxon>
    </lineage>
</organism>
<evidence type="ECO:0000256" key="9">
    <source>
        <dbReference type="SAM" id="MobiDB-lite"/>
    </source>
</evidence>
<dbReference type="Gene3D" id="1.20.1390.10">
    <property type="entry name" value="PWI domain"/>
    <property type="match status" value="1"/>
</dbReference>
<keyword evidence="13" id="KW-1185">Reference proteome</keyword>
<evidence type="ECO:0000256" key="2">
    <source>
        <dbReference type="ARBA" id="ARBA00022771"/>
    </source>
</evidence>
<evidence type="ECO:0000256" key="1">
    <source>
        <dbReference type="ARBA" id="ARBA00022723"/>
    </source>
</evidence>
<dbReference type="InterPro" id="IPR000504">
    <property type="entry name" value="RRM_dom"/>
</dbReference>
<dbReference type="GO" id="GO:0003723">
    <property type="term" value="F:RNA binding"/>
    <property type="evidence" value="ECO:0007669"/>
    <property type="project" value="UniProtKB-UniRule"/>
</dbReference>
<feature type="compositionally biased region" description="Basic and acidic residues" evidence="9">
    <location>
        <begin position="912"/>
        <end position="923"/>
    </location>
</feature>
<feature type="compositionally biased region" description="Polar residues" evidence="9">
    <location>
        <begin position="449"/>
        <end position="462"/>
    </location>
</feature>
<dbReference type="InterPro" id="IPR012677">
    <property type="entry name" value="Nucleotide-bd_a/b_plait_sf"/>
</dbReference>
<evidence type="ECO:0000256" key="5">
    <source>
        <dbReference type="ARBA" id="ARBA00043866"/>
    </source>
</evidence>
<feature type="compositionally biased region" description="Basic and acidic residues" evidence="9">
    <location>
        <begin position="175"/>
        <end position="195"/>
    </location>
</feature>
<gene>
    <name evidence="12" type="ORF">DdX_10709</name>
</gene>
<evidence type="ECO:0000313" key="13">
    <source>
        <dbReference type="Proteomes" id="UP001201812"/>
    </source>
</evidence>
<feature type="zinc finger region" description="C3H1-type" evidence="7">
    <location>
        <begin position="266"/>
        <end position="294"/>
    </location>
</feature>
<dbReference type="SUPFAM" id="SSF54928">
    <property type="entry name" value="RNA-binding domain, RBD"/>
    <property type="match status" value="2"/>
</dbReference>
<evidence type="ECO:0000259" key="11">
    <source>
        <dbReference type="PROSITE" id="PS50103"/>
    </source>
</evidence>
<dbReference type="Pfam" id="PF01480">
    <property type="entry name" value="PWI"/>
    <property type="match status" value="1"/>
</dbReference>
<feature type="region of interest" description="Disordered" evidence="9">
    <location>
        <begin position="569"/>
        <end position="660"/>
    </location>
</feature>
<dbReference type="SMART" id="SM00356">
    <property type="entry name" value="ZnF_C3H1"/>
    <property type="match status" value="1"/>
</dbReference>
<dbReference type="PANTHER" id="PTHR14398">
    <property type="entry name" value="RNA RECOGNITION RRM/RNP DOMAIN"/>
    <property type="match status" value="1"/>
</dbReference>
<feature type="compositionally biased region" description="Low complexity" evidence="9">
    <location>
        <begin position="210"/>
        <end position="219"/>
    </location>
</feature>
<dbReference type="InterPro" id="IPR035979">
    <property type="entry name" value="RBD_domain_sf"/>
</dbReference>
<feature type="region of interest" description="Disordered" evidence="9">
    <location>
        <begin position="901"/>
        <end position="929"/>
    </location>
</feature>
<comment type="caution">
    <text evidence="12">The sequence shown here is derived from an EMBL/GenBank/DDBJ whole genome shotgun (WGS) entry which is preliminary data.</text>
</comment>
<dbReference type="SMART" id="SM00360">
    <property type="entry name" value="RRM"/>
    <property type="match status" value="2"/>
</dbReference>
<dbReference type="CDD" id="cd12257">
    <property type="entry name" value="RRM1_RBM26_like"/>
    <property type="match status" value="1"/>
</dbReference>
<keyword evidence="3 7" id="KW-0862">Zinc</keyword>
<evidence type="ECO:0000256" key="8">
    <source>
        <dbReference type="SAM" id="Coils"/>
    </source>
</evidence>
<dbReference type="InterPro" id="IPR000571">
    <property type="entry name" value="Znf_CCCH"/>
</dbReference>
<dbReference type="InterPro" id="IPR036855">
    <property type="entry name" value="Znf_CCCH_sf"/>
</dbReference>
<evidence type="ECO:0000256" key="4">
    <source>
        <dbReference type="ARBA" id="ARBA00022884"/>
    </source>
</evidence>
<dbReference type="PANTHER" id="PTHR14398:SF0">
    <property type="entry name" value="ZINC FINGER PROTEIN SWM"/>
    <property type="match status" value="1"/>
</dbReference>
<feature type="compositionally biased region" description="Polar residues" evidence="9">
    <location>
        <begin position="579"/>
        <end position="590"/>
    </location>
</feature>
<feature type="region of interest" description="Disordered" evidence="9">
    <location>
        <begin position="449"/>
        <end position="470"/>
    </location>
</feature>
<dbReference type="EMBL" id="JAKKPZ010000026">
    <property type="protein sequence ID" value="KAI1710351.1"/>
    <property type="molecule type" value="Genomic_DNA"/>
</dbReference>
<dbReference type="SUPFAM" id="SSF90229">
    <property type="entry name" value="CCCH zinc finger"/>
    <property type="match status" value="1"/>
</dbReference>
<keyword evidence="2 7" id="KW-0863">Zinc-finger</keyword>
<dbReference type="GO" id="GO:0008270">
    <property type="term" value="F:zinc ion binding"/>
    <property type="evidence" value="ECO:0007669"/>
    <property type="project" value="UniProtKB-KW"/>
</dbReference>
<feature type="compositionally biased region" description="Basic residues" evidence="9">
    <location>
        <begin position="230"/>
        <end position="258"/>
    </location>
</feature>
<dbReference type="Gene3D" id="3.30.70.330">
    <property type="match status" value="1"/>
</dbReference>
<accession>A0AAD4N3I3</accession>
<feature type="coiled-coil region" evidence="8">
    <location>
        <begin position="687"/>
        <end position="751"/>
    </location>
</feature>
<feature type="domain" description="C3H1-type" evidence="11">
    <location>
        <begin position="266"/>
        <end position="294"/>
    </location>
</feature>
<keyword evidence="1 7" id="KW-0479">Metal-binding</keyword>
<dbReference type="PROSITE" id="PS50103">
    <property type="entry name" value="ZF_C3H1"/>
    <property type="match status" value="1"/>
</dbReference>
<feature type="compositionally biased region" description="Basic and acidic residues" evidence="9">
    <location>
        <begin position="97"/>
        <end position="107"/>
    </location>
</feature>
<evidence type="ECO:0000313" key="12">
    <source>
        <dbReference type="EMBL" id="KAI1710351.1"/>
    </source>
</evidence>
<comment type="function">
    <text evidence="5">May be involved in the turnover of nuclear polyadenylated (pA+) RNA.</text>
</comment>
<feature type="region of interest" description="Disordered" evidence="9">
    <location>
        <begin position="80"/>
        <end position="268"/>
    </location>
</feature>
<dbReference type="InterPro" id="IPR002483">
    <property type="entry name" value="PWI_dom"/>
</dbReference>
<sequence length="929" mass="101899">MIVEDENLLKAWIARDVESSTDADADALAKYVIALIKKPLSDTELEKLCLDKLFVFLQSNTKSFVDRLFRCLNQGLYLPASTRSIPSPPGVDDDAGDDHIILDAHGSDDEDNGAPEKPEEKKEKREEKRSGETSARDAKEKPKSSPSKAGSTSATARPQRRRISPPPSSTSAVESTKDRDSSLATKDQRPSEQRRKAISPPVRESRGSRRGASGYSSGGDRSGRSGRSERYHRRARSRERSWSRSRSRSRSASRSRSPHRSEYEPTLRRRRCRDFHEKGYCTRGDKCAYDHGPDPVVIDNNAFDAIVSRSAPPPTISAHPLTSTAMGVPGYNPINPPPPGLETKSVFGTSPSTEPYNPEAPALTTSSALATKMDFSVPPPPLPSLPYSAPPPAAPLSYGSTPAASTTGLVTVVGGPTPYNPAQSTRIAQDSMVTSTAGSGFGSNFSGYTSQSQSNMSSGPPTSFSSRGRGMRGSRFKPYGVQSRINPALCSLLVKKIPPEQNKIVMLDQHFGKFGQITNLHVQYQGQPDTALVTFKTRRDAMNAMRSTEPIFNNRFIKVFWQTETDQLTGAAGEGAQGLETSSAGLQESGSDAAAAPPIPTDLNRAFSKTFGAEHQPEEPTQAQEEPKPAEQKPAATEPSQPRAPAGIQTHLSRPIYNPRSIAAKRKSEKDSLLKMVELQKKKTEVYAKLVENQKDLAQKIQSTDNEDVKKKYKELFKKLDHSTKTTKEELEKLRDSIIELQKKLQEYAKRPFGQISNAPKATNGNEHGSGSPTSEPNEKLTKNVSSLQLNSTANNKKLFRVVHVTGCPIELNEDLIVHMEKFGELFDFDIAPRNRNAPCVFTYKNAIDAQRAVTEASKFAAGEKLKVEWAPVSLGQQPVVIPDKERDPTEQVQAAQLLANLDDDEDDELSDNEHNGNSHQEEALEEDE</sequence>
<feature type="region of interest" description="Disordered" evidence="9">
    <location>
        <begin position="755"/>
        <end position="783"/>
    </location>
</feature>